<dbReference type="InterPro" id="IPR013149">
    <property type="entry name" value="ADH-like_C"/>
</dbReference>
<dbReference type="GO" id="GO:0051903">
    <property type="term" value="F:S-(hydroxymethyl)glutathione dehydrogenase [NAD(P)+] activity"/>
    <property type="evidence" value="ECO:0007669"/>
    <property type="project" value="UniProtKB-EC"/>
</dbReference>
<dbReference type="Gene3D" id="3.40.50.720">
    <property type="entry name" value="NAD(P)-binding Rossmann-like Domain"/>
    <property type="match status" value="1"/>
</dbReference>
<reference evidence="8 9" key="1">
    <citation type="submission" date="2017-10" db="EMBL/GenBank/DDBJ databases">
        <authorList>
            <person name="Regsiter A."/>
            <person name="William W."/>
        </authorList>
    </citation>
    <scope>NUCLEOTIDE SEQUENCE [LARGE SCALE GENOMIC DNA]</scope>
    <source>
        <strain evidence="8 9">CFBP6991</strain>
    </source>
</reference>
<keyword evidence="3 5" id="KW-0862">Zinc</keyword>
<accession>A0A7Z7NI49</accession>
<evidence type="ECO:0000313" key="9">
    <source>
        <dbReference type="Proteomes" id="UP000234345"/>
    </source>
</evidence>
<dbReference type="Pfam" id="PF08240">
    <property type="entry name" value="ADH_N"/>
    <property type="match status" value="1"/>
</dbReference>
<evidence type="ECO:0000256" key="3">
    <source>
        <dbReference type="ARBA" id="ARBA00022833"/>
    </source>
</evidence>
<dbReference type="InterPro" id="IPR013154">
    <property type="entry name" value="ADH-like_N"/>
</dbReference>
<dbReference type="InterPro" id="IPR036291">
    <property type="entry name" value="NAD(P)-bd_dom_sf"/>
</dbReference>
<proteinExistence type="inferred from homology"/>
<protein>
    <submittedName>
        <fullName evidence="8">S-(Hydroxymethyl)glutathione dehydrogenase</fullName>
        <ecNumber evidence="8">1.1.1.284</ecNumber>
    </submittedName>
</protein>
<keyword evidence="4 8" id="KW-0560">Oxidoreductase</keyword>
<name>A0A7Z7NI49_XANCH</name>
<comment type="similarity">
    <text evidence="5">Belongs to the zinc-containing alcohol dehydrogenase family.</text>
</comment>
<dbReference type="Proteomes" id="UP000234345">
    <property type="component" value="Unassembled WGS sequence"/>
</dbReference>
<dbReference type="InterPro" id="IPR002328">
    <property type="entry name" value="ADH_Zn_CS"/>
</dbReference>
<evidence type="ECO:0000256" key="1">
    <source>
        <dbReference type="ARBA" id="ARBA00001947"/>
    </source>
</evidence>
<evidence type="ECO:0000256" key="2">
    <source>
        <dbReference type="ARBA" id="ARBA00022723"/>
    </source>
</evidence>
<evidence type="ECO:0000256" key="5">
    <source>
        <dbReference type="RuleBase" id="RU361277"/>
    </source>
</evidence>
<dbReference type="GO" id="GO:0008270">
    <property type="term" value="F:zinc ion binding"/>
    <property type="evidence" value="ECO:0007669"/>
    <property type="project" value="InterPro"/>
</dbReference>
<dbReference type="AlphaFoldDB" id="A0A7Z7NI49"/>
<dbReference type="InterPro" id="IPR011032">
    <property type="entry name" value="GroES-like_sf"/>
</dbReference>
<feature type="domain" description="Alcohol dehydrogenase-like N-terminal" evidence="7">
    <location>
        <begin position="38"/>
        <end position="169"/>
    </location>
</feature>
<dbReference type="PANTHER" id="PTHR42813">
    <property type="entry name" value="ZINC-TYPE ALCOHOL DEHYDROGENASE-LIKE"/>
    <property type="match status" value="1"/>
</dbReference>
<dbReference type="CDD" id="cd08283">
    <property type="entry name" value="FDH_like_1"/>
    <property type="match status" value="1"/>
</dbReference>
<evidence type="ECO:0000259" key="7">
    <source>
        <dbReference type="Pfam" id="PF08240"/>
    </source>
</evidence>
<dbReference type="PANTHER" id="PTHR42813:SF2">
    <property type="entry name" value="DEHYDROGENASE, ZINC-CONTAINING, PUTATIVE (AFU_ORTHOLOGUE AFUA_2G02810)-RELATED"/>
    <property type="match status" value="1"/>
</dbReference>
<evidence type="ECO:0000313" key="8">
    <source>
        <dbReference type="EMBL" id="SOO24287.1"/>
    </source>
</evidence>
<evidence type="ECO:0000259" key="6">
    <source>
        <dbReference type="Pfam" id="PF00107"/>
    </source>
</evidence>
<comment type="caution">
    <text evidence="8">The sequence shown here is derived from an EMBL/GenBank/DDBJ whole genome shotgun (WGS) entry which is preliminary data.</text>
</comment>
<dbReference type="Pfam" id="PF00107">
    <property type="entry name" value="ADH_zinc_N"/>
    <property type="match status" value="1"/>
</dbReference>
<keyword evidence="2 5" id="KW-0479">Metal-binding</keyword>
<gene>
    <name evidence="8" type="primary">fdh</name>
    <name evidence="8" type="ORF">XFF6991_340086</name>
</gene>
<dbReference type="EMBL" id="OCZC01000061">
    <property type="protein sequence ID" value="SOO24287.1"/>
    <property type="molecule type" value="Genomic_DNA"/>
</dbReference>
<evidence type="ECO:0000256" key="4">
    <source>
        <dbReference type="ARBA" id="ARBA00023002"/>
    </source>
</evidence>
<dbReference type="SUPFAM" id="SSF51735">
    <property type="entry name" value="NAD(P)-binding Rossmann-fold domains"/>
    <property type="match status" value="1"/>
</dbReference>
<dbReference type="Gene3D" id="3.90.180.10">
    <property type="entry name" value="Medium-chain alcohol dehydrogenases, catalytic domain"/>
    <property type="match status" value="1"/>
</dbReference>
<sequence length="402" mass="43572">MRRRTRILKEGFSVRALCWNGVNDLRVETVPDPVLVNPRDVILKVGLTTTCGSDLHFIDGYLPTMREGDVIGHEFMGTVVEVGTAVKNVRVGQRVVVPSFISCGGCWHCERKEFSLCDNTNPNWEMQEPLLGHPTAGIYGYTHAFGGYAGSHATYIRVPHADVGCFEVPDGVSDEDALFLSDAGPTGFMGADFCDIRPGDTVAVWGCGGVGLMAQQSARILGAERVIGIDRLPERLAMARDVLGVEVIDYSAVDSVVDVLREMTGGRGPDACIDAVGMEAHGTGIGHTYDRVKQALHLHTDRGQALREAILACRKGGILSVLGVYGVMDKFPLGAVMNKGLTVRTAQQHGQRYVPKLLDLAQAGRLKSGFLLTHKMPLEDAVRGYDMFKHKHDGCVRAGFVP</sequence>
<dbReference type="EC" id="1.1.1.284" evidence="8"/>
<dbReference type="SUPFAM" id="SSF50129">
    <property type="entry name" value="GroES-like"/>
    <property type="match status" value="1"/>
</dbReference>
<comment type="cofactor">
    <cofactor evidence="1 5">
        <name>Zn(2+)</name>
        <dbReference type="ChEBI" id="CHEBI:29105"/>
    </cofactor>
</comment>
<organism evidence="8 9">
    <name type="scientific">Xanthomonas campestris pv. phaseoli</name>
    <dbReference type="NCBI Taxonomy" id="317013"/>
    <lineage>
        <taxon>Bacteria</taxon>
        <taxon>Pseudomonadati</taxon>
        <taxon>Pseudomonadota</taxon>
        <taxon>Gammaproteobacteria</taxon>
        <taxon>Lysobacterales</taxon>
        <taxon>Lysobacteraceae</taxon>
        <taxon>Xanthomonas</taxon>
    </lineage>
</organism>
<dbReference type="PROSITE" id="PS00059">
    <property type="entry name" value="ADH_ZINC"/>
    <property type="match status" value="1"/>
</dbReference>
<feature type="domain" description="Alcohol dehydrogenase-like C-terminal" evidence="6">
    <location>
        <begin position="209"/>
        <end position="279"/>
    </location>
</feature>